<evidence type="ECO:0000313" key="3">
    <source>
        <dbReference type="Proteomes" id="UP000008311"/>
    </source>
</evidence>
<evidence type="ECO:0000313" key="2">
    <source>
        <dbReference type="EMBL" id="EEF22609.1"/>
    </source>
</evidence>
<name>B9TNF5_RICCO</name>
<organism evidence="2 3">
    <name type="scientific">Ricinus communis</name>
    <name type="common">Castor bean</name>
    <dbReference type="NCBI Taxonomy" id="3988"/>
    <lineage>
        <taxon>Eukaryota</taxon>
        <taxon>Viridiplantae</taxon>
        <taxon>Streptophyta</taxon>
        <taxon>Embryophyta</taxon>
        <taxon>Tracheophyta</taxon>
        <taxon>Spermatophyta</taxon>
        <taxon>Magnoliopsida</taxon>
        <taxon>eudicotyledons</taxon>
        <taxon>Gunneridae</taxon>
        <taxon>Pentapetalae</taxon>
        <taxon>rosids</taxon>
        <taxon>fabids</taxon>
        <taxon>Malpighiales</taxon>
        <taxon>Euphorbiaceae</taxon>
        <taxon>Acalyphoideae</taxon>
        <taxon>Acalypheae</taxon>
        <taxon>Ricinus</taxon>
    </lineage>
</organism>
<feature type="non-terminal residue" evidence="2">
    <location>
        <position position="1"/>
    </location>
</feature>
<dbReference type="EMBL" id="EQ992386">
    <property type="protein sequence ID" value="EEF22609.1"/>
    <property type="molecule type" value="Genomic_DNA"/>
</dbReference>
<reference evidence="3" key="1">
    <citation type="journal article" date="2010" name="Nat. Biotechnol.">
        <title>Draft genome sequence of the oilseed species Ricinus communis.</title>
        <authorList>
            <person name="Chan A.P."/>
            <person name="Crabtree J."/>
            <person name="Zhao Q."/>
            <person name="Lorenzi H."/>
            <person name="Orvis J."/>
            <person name="Puiu D."/>
            <person name="Melake-Berhan A."/>
            <person name="Jones K.M."/>
            <person name="Redman J."/>
            <person name="Chen G."/>
            <person name="Cahoon E.B."/>
            <person name="Gedil M."/>
            <person name="Stanke M."/>
            <person name="Haas B.J."/>
            <person name="Wortman J.R."/>
            <person name="Fraser-Liggett C.M."/>
            <person name="Ravel J."/>
            <person name="Rabinowicz P.D."/>
        </authorList>
    </citation>
    <scope>NUCLEOTIDE SEQUENCE [LARGE SCALE GENOMIC DNA]</scope>
    <source>
        <strain evidence="3">cv. Hale</strain>
    </source>
</reference>
<proteinExistence type="predicted"/>
<sequence>VREYRVAFAKDLTHYSFENGTFGYNPSASAPRGYGLEKKNLPTGFFGGIEMSQDNKIKDALGALTEEQLEALKQALDTASSDALPAEQLGALKQALTTEDVPRDPTTLSADQIRSLKGE</sequence>
<feature type="non-terminal residue" evidence="2">
    <location>
        <position position="119"/>
    </location>
</feature>
<feature type="region of interest" description="Disordered" evidence="1">
    <location>
        <begin position="95"/>
        <end position="119"/>
    </location>
</feature>
<keyword evidence="3" id="KW-1185">Reference proteome</keyword>
<dbReference type="AlphaFoldDB" id="B9TNF5"/>
<gene>
    <name evidence="2" type="ORF">RCOM_1989410</name>
</gene>
<dbReference type="InParanoid" id="B9TNF5"/>
<protein>
    <submittedName>
        <fullName evidence="2">Uncharacterized protein</fullName>
    </submittedName>
</protein>
<evidence type="ECO:0000256" key="1">
    <source>
        <dbReference type="SAM" id="MobiDB-lite"/>
    </source>
</evidence>
<accession>B9TNF5</accession>
<dbReference type="Proteomes" id="UP000008311">
    <property type="component" value="Unassembled WGS sequence"/>
</dbReference>